<gene>
    <name evidence="2" type="ORF">DFR51_0838</name>
    <name evidence="1" type="ORF">SmB9_19060</name>
</gene>
<evidence type="ECO:0000313" key="3">
    <source>
        <dbReference type="Proteomes" id="UP000275727"/>
    </source>
</evidence>
<reference evidence="2 4" key="2">
    <citation type="submission" date="2018-10" db="EMBL/GenBank/DDBJ databases">
        <title>Genomic Encyclopedia of Type Strains, Phase IV (KMG-IV): sequencing the most valuable type-strain genomes for metagenomic binning, comparative biology and taxonomic classification.</title>
        <authorList>
            <person name="Goeker M."/>
        </authorList>
    </citation>
    <scope>NUCLEOTIDE SEQUENCE [LARGE SCALE GENOMIC DNA]</scope>
    <source>
        <strain evidence="2 4">DSM 19791</strain>
    </source>
</reference>
<dbReference type="EMBL" id="AP018711">
    <property type="protein sequence ID" value="BBE34248.1"/>
    <property type="molecule type" value="Genomic_DNA"/>
</dbReference>
<proteinExistence type="predicted"/>
<name>A0AAD1D6J2_SPHMI</name>
<dbReference type="AlphaFoldDB" id="A0AAD1D6J2"/>
<dbReference type="EMBL" id="RBWX01000007">
    <property type="protein sequence ID" value="RKS91279.1"/>
    <property type="molecule type" value="Genomic_DNA"/>
</dbReference>
<accession>A0AAD1D6J2</accession>
<dbReference type="Proteomes" id="UP000276029">
    <property type="component" value="Unassembled WGS sequence"/>
</dbReference>
<protein>
    <submittedName>
        <fullName evidence="1">Uncharacterized protein</fullName>
    </submittedName>
</protein>
<reference evidence="1 3" key="1">
    <citation type="submission" date="2018-06" db="EMBL/GenBank/DDBJ databases">
        <title>Complete Genome Sequence of the Microcystin-Degrading Bacterium Sphingosinicella microcystinivorans Strain B-9.</title>
        <authorList>
            <person name="Jin H."/>
            <person name="Nishizawa T."/>
            <person name="Guo Y."/>
            <person name="Nishizawa A."/>
            <person name="Park H."/>
            <person name="Kato H."/>
            <person name="Tsuji K."/>
            <person name="Harada K."/>
        </authorList>
    </citation>
    <scope>NUCLEOTIDE SEQUENCE [LARGE SCALE GENOMIC DNA]</scope>
    <source>
        <strain evidence="1 3">B9</strain>
    </source>
</reference>
<sequence length="86" mass="9511">MVQYRYLSAGETMPEMADDELWLEIEASFDGRFFGTGCGRKLSGESVFYISLPEDDVNLKTALSAATKWAGEHGVTCIWVQTTPAL</sequence>
<dbReference type="Proteomes" id="UP000275727">
    <property type="component" value="Chromosome"/>
</dbReference>
<organism evidence="1 3">
    <name type="scientific">Sphingosinicella microcystinivorans</name>
    <dbReference type="NCBI Taxonomy" id="335406"/>
    <lineage>
        <taxon>Bacteria</taxon>
        <taxon>Pseudomonadati</taxon>
        <taxon>Pseudomonadota</taxon>
        <taxon>Alphaproteobacteria</taxon>
        <taxon>Sphingomonadales</taxon>
        <taxon>Sphingosinicellaceae</taxon>
        <taxon>Sphingosinicella</taxon>
    </lineage>
</organism>
<keyword evidence="4" id="KW-1185">Reference proteome</keyword>
<dbReference type="KEGG" id="smic:SmB9_19060"/>
<evidence type="ECO:0000313" key="1">
    <source>
        <dbReference type="EMBL" id="BBE34248.1"/>
    </source>
</evidence>
<evidence type="ECO:0000313" key="4">
    <source>
        <dbReference type="Proteomes" id="UP000276029"/>
    </source>
</evidence>
<evidence type="ECO:0000313" key="2">
    <source>
        <dbReference type="EMBL" id="RKS91279.1"/>
    </source>
</evidence>